<organism evidence="1 2">
    <name type="scientific">Melia azedarach</name>
    <name type="common">Chinaberry tree</name>
    <dbReference type="NCBI Taxonomy" id="155640"/>
    <lineage>
        <taxon>Eukaryota</taxon>
        <taxon>Viridiplantae</taxon>
        <taxon>Streptophyta</taxon>
        <taxon>Embryophyta</taxon>
        <taxon>Tracheophyta</taxon>
        <taxon>Spermatophyta</taxon>
        <taxon>Magnoliopsida</taxon>
        <taxon>eudicotyledons</taxon>
        <taxon>Gunneridae</taxon>
        <taxon>Pentapetalae</taxon>
        <taxon>rosids</taxon>
        <taxon>malvids</taxon>
        <taxon>Sapindales</taxon>
        <taxon>Meliaceae</taxon>
        <taxon>Melia</taxon>
    </lineage>
</organism>
<keyword evidence="2" id="KW-1185">Reference proteome</keyword>
<evidence type="ECO:0000313" key="1">
    <source>
        <dbReference type="EMBL" id="KAJ4719376.1"/>
    </source>
</evidence>
<dbReference type="Proteomes" id="UP001164539">
    <property type="component" value="Chromosome 4"/>
</dbReference>
<sequence length="1042" mass="114691">MAAEQAFSFSVASVVEDVLQQHGTRLCDINLASRKAEEASLRRYEAAGWLRRTVGVVGGKDLPAQPSEEEFRLGLRSGIILCNVLNKIQPGAVPKVVEGPCDSVIIPDGAALSAFQYFENVRNFLVAVEELGLPTFEASDLEQGGKSARIVNCVLALKSYSDWKQGGGNGSWKFGGNLKPSVSGTGKPFMRKSSEPFMNSFSRTSSVGEKSLECVLSEQADLGHDLNEAGTSRNLNVLIRAVLSDKKQEEIPIIVESMLGKVMEEFERCLASQNELMKATPRDTAASGPNNSLTRSSSGNIEMEDECPVKVKEEEEEEDECGNQITDQDEGSKAEFLKKQMLVEQQQKDILELKQTLHTTKAGMQLLQIKYQEDFNNLGKQLHGLAHAASSYQKVLEENRKLYNQVQDLKGNIRVYCRVRPFLNGQSNYVSAVDHIEEGNIAITTPVKYGKEGRKLFSFNKVFGPTATQAEVFSDTQALIRSVLDGYNVCIFAYGQTGSGKTFTMTGPKDLTEESLGVNYRALNDLFFLSNQRRDIFHYDIYVQMLEIYNEQVRDLLVTDGINKKLDIRNSSQNGINVPDANLVPVSSTSDVLELMNLGQKNRAVGATAMNDRSSRSHSCLTVHVQGRDMTSGTILRGSMHLVDLAGSERVDKSEVTGDRLKEAQHINKSLSALGDVIASLAQKNAHVPYRNSKLTQLLQDALGGQAKTLMFVHISPELEAFGETISTLKFAERVATVELGAARVNKDSSDVKELKEQIASLKAALARKDGESEQLLYTQSSTPERSRIKSGMSSSSQSSCQSFGDISSNCRQPMEEVGNIQVRNHSASKPRRKSLDPQDLLTSSPPWSAIGSPALNGREEDRESSSGDWVDKVMVNKHDILSRDDNMIGQCEVDNRLLSEKFYQSYPRDPTKIYPEQQMNRLTVNRKENQDYHVQRNRGEVASTDDSDHDEAAASDCSEPDMSWQCNIPKISNIPSGLGSKPKKAQPKTATKIPETRSLIPSLIPSPPTRRLSSGGSPSLNKPGGRQAVLVDGKRKSGNAK</sequence>
<protein>
    <submittedName>
        <fullName evidence="1">Kinesin-like protein</fullName>
    </submittedName>
</protein>
<proteinExistence type="predicted"/>
<dbReference type="EMBL" id="CM051397">
    <property type="protein sequence ID" value="KAJ4719376.1"/>
    <property type="molecule type" value="Genomic_DNA"/>
</dbReference>
<accession>A0ACC1Y6N3</accession>
<reference evidence="1 2" key="1">
    <citation type="journal article" date="2023" name="Science">
        <title>Complex scaffold remodeling in plant triterpene biosynthesis.</title>
        <authorList>
            <person name="De La Pena R."/>
            <person name="Hodgson H."/>
            <person name="Liu J.C."/>
            <person name="Stephenson M.J."/>
            <person name="Martin A.C."/>
            <person name="Owen C."/>
            <person name="Harkess A."/>
            <person name="Leebens-Mack J."/>
            <person name="Jimenez L.E."/>
            <person name="Osbourn A."/>
            <person name="Sattely E.S."/>
        </authorList>
    </citation>
    <scope>NUCLEOTIDE SEQUENCE [LARGE SCALE GENOMIC DNA]</scope>
    <source>
        <strain evidence="2">cv. JPN11</strain>
        <tissue evidence="1">Leaf</tissue>
    </source>
</reference>
<evidence type="ECO:0000313" key="2">
    <source>
        <dbReference type="Proteomes" id="UP001164539"/>
    </source>
</evidence>
<comment type="caution">
    <text evidence="1">The sequence shown here is derived from an EMBL/GenBank/DDBJ whole genome shotgun (WGS) entry which is preliminary data.</text>
</comment>
<gene>
    <name evidence="1" type="ORF">OWV82_007363</name>
</gene>
<name>A0ACC1Y6N3_MELAZ</name>